<evidence type="ECO:0000256" key="2">
    <source>
        <dbReference type="ARBA" id="ARBA00010944"/>
    </source>
</evidence>
<dbReference type="Gene3D" id="3.90.25.10">
    <property type="entry name" value="UDP-galactose 4-epimerase, domain 1"/>
    <property type="match status" value="1"/>
</dbReference>
<evidence type="ECO:0000256" key="6">
    <source>
        <dbReference type="RuleBase" id="RU364082"/>
    </source>
</evidence>
<evidence type="ECO:0000313" key="9">
    <source>
        <dbReference type="Proteomes" id="UP000474296"/>
    </source>
</evidence>
<keyword evidence="9" id="KW-1185">Reference proteome</keyword>
<dbReference type="PANTHER" id="PTHR10491">
    <property type="entry name" value="DTDP-4-DEHYDRORHAMNOSE REDUCTASE"/>
    <property type="match status" value="1"/>
</dbReference>
<organism evidence="8 9">
    <name type="scientific">Spongiivirga citrea</name>
    <dbReference type="NCBI Taxonomy" id="1481457"/>
    <lineage>
        <taxon>Bacteria</taxon>
        <taxon>Pseudomonadati</taxon>
        <taxon>Bacteroidota</taxon>
        <taxon>Flavobacteriia</taxon>
        <taxon>Flavobacteriales</taxon>
        <taxon>Flavobacteriaceae</taxon>
        <taxon>Spongiivirga</taxon>
    </lineage>
</organism>
<evidence type="ECO:0000256" key="5">
    <source>
        <dbReference type="ARBA" id="ARBA00048200"/>
    </source>
</evidence>
<gene>
    <name evidence="8" type="primary">rfbD</name>
    <name evidence="8" type="ORF">GWK10_16950</name>
</gene>
<dbReference type="InterPro" id="IPR029903">
    <property type="entry name" value="RmlD-like-bd"/>
</dbReference>
<dbReference type="EMBL" id="JAABOQ010000008">
    <property type="protein sequence ID" value="NER18905.1"/>
    <property type="molecule type" value="Genomic_DNA"/>
</dbReference>
<keyword evidence="6" id="KW-0521">NADP</keyword>
<dbReference type="InterPro" id="IPR005913">
    <property type="entry name" value="dTDP_dehydrorham_reduct"/>
</dbReference>
<dbReference type="GO" id="GO:0005829">
    <property type="term" value="C:cytosol"/>
    <property type="evidence" value="ECO:0007669"/>
    <property type="project" value="TreeGrafter"/>
</dbReference>
<keyword evidence="6 8" id="KW-0560">Oxidoreductase</keyword>
<dbReference type="EC" id="1.1.1.133" evidence="3 6"/>
<name>A0A6M0CLU3_9FLAO</name>
<comment type="function">
    <text evidence="6">Catalyzes the reduction of dTDP-6-deoxy-L-lyxo-4-hexulose to yield dTDP-L-rhamnose.</text>
</comment>
<sequence length="289" mass="32915">MISVLVTGANGQLGKCLQDIVIQKHRDLEWVFKTSEELDITDQKCVLKLFDENEFDYLVNCAAYTAVDRAESEKEKAFLINAEAVKYLAETCKINDTKLVHISTDFVFDGTNDKAYTEEDTASPLNMYGASKLKGEQYIQGILEHFFIIRTSWVYSEYGHNFVKTMLRLGKERDQINVVNDQVGSPTYAKDLAAVIIEIVKSEYTEYGLYHYSNGGVISWFDFTKKIFEYSNIQTDVFPVSSADYITHAKRPKNSALDKAKISNQLKSTIPNWQESLKKCINSIINEKA</sequence>
<dbReference type="RefSeq" id="WP_164033592.1">
    <property type="nucleotide sequence ID" value="NZ_JAABOQ010000008.1"/>
</dbReference>
<dbReference type="InterPro" id="IPR036291">
    <property type="entry name" value="NAD(P)-bd_dom_sf"/>
</dbReference>
<comment type="similarity">
    <text evidence="2 6">Belongs to the dTDP-4-dehydrorhamnose reductase family.</text>
</comment>
<feature type="domain" description="RmlD-like substrate binding" evidence="7">
    <location>
        <begin position="4"/>
        <end position="283"/>
    </location>
</feature>
<evidence type="ECO:0000256" key="4">
    <source>
        <dbReference type="ARBA" id="ARBA00017099"/>
    </source>
</evidence>
<reference evidence="8 9" key="1">
    <citation type="submission" date="2020-01" db="EMBL/GenBank/DDBJ databases">
        <title>Spongiivirga citrea KCTC 32990T.</title>
        <authorList>
            <person name="Wang G."/>
        </authorList>
    </citation>
    <scope>NUCLEOTIDE SEQUENCE [LARGE SCALE GENOMIC DNA]</scope>
    <source>
        <strain evidence="8 9">KCTC 32990</strain>
    </source>
</reference>
<dbReference type="UniPathway" id="UPA00124"/>
<comment type="caution">
    <text evidence="8">The sequence shown here is derived from an EMBL/GenBank/DDBJ whole genome shotgun (WGS) entry which is preliminary data.</text>
</comment>
<evidence type="ECO:0000259" key="7">
    <source>
        <dbReference type="Pfam" id="PF04321"/>
    </source>
</evidence>
<comment type="catalytic activity">
    <reaction evidence="5">
        <text>dTDP-beta-L-rhamnose + NADP(+) = dTDP-4-dehydro-beta-L-rhamnose + NADPH + H(+)</text>
        <dbReference type="Rhea" id="RHEA:21796"/>
        <dbReference type="ChEBI" id="CHEBI:15378"/>
        <dbReference type="ChEBI" id="CHEBI:57510"/>
        <dbReference type="ChEBI" id="CHEBI:57783"/>
        <dbReference type="ChEBI" id="CHEBI:58349"/>
        <dbReference type="ChEBI" id="CHEBI:62830"/>
        <dbReference type="EC" id="1.1.1.133"/>
    </reaction>
</comment>
<dbReference type="Pfam" id="PF04321">
    <property type="entry name" value="RmlD_sub_bind"/>
    <property type="match status" value="1"/>
</dbReference>
<proteinExistence type="inferred from homology"/>
<evidence type="ECO:0000256" key="1">
    <source>
        <dbReference type="ARBA" id="ARBA00004781"/>
    </source>
</evidence>
<dbReference type="Proteomes" id="UP000474296">
    <property type="component" value="Unassembled WGS sequence"/>
</dbReference>
<protein>
    <recommendedName>
        <fullName evidence="4 6">dTDP-4-dehydrorhamnose reductase</fullName>
        <ecNumber evidence="3 6">1.1.1.133</ecNumber>
    </recommendedName>
</protein>
<dbReference type="CDD" id="cd05254">
    <property type="entry name" value="dTDP_HR_like_SDR_e"/>
    <property type="match status" value="1"/>
</dbReference>
<dbReference type="GO" id="GO:0019305">
    <property type="term" value="P:dTDP-rhamnose biosynthetic process"/>
    <property type="evidence" value="ECO:0007669"/>
    <property type="project" value="UniProtKB-UniPathway"/>
</dbReference>
<dbReference type="GO" id="GO:0008831">
    <property type="term" value="F:dTDP-4-dehydrorhamnose reductase activity"/>
    <property type="evidence" value="ECO:0007669"/>
    <property type="project" value="UniProtKB-EC"/>
</dbReference>
<dbReference type="AlphaFoldDB" id="A0A6M0CLU3"/>
<comment type="pathway">
    <text evidence="1 6">Carbohydrate biosynthesis; dTDP-L-rhamnose biosynthesis.</text>
</comment>
<dbReference type="NCBIfam" id="TIGR01214">
    <property type="entry name" value="rmlD"/>
    <property type="match status" value="1"/>
</dbReference>
<dbReference type="SUPFAM" id="SSF51735">
    <property type="entry name" value="NAD(P)-binding Rossmann-fold domains"/>
    <property type="match status" value="1"/>
</dbReference>
<dbReference type="FunFam" id="3.40.50.720:FF:000159">
    <property type="entry name" value="dTDP-4-dehydrorhamnose reductase"/>
    <property type="match status" value="1"/>
</dbReference>
<dbReference type="PANTHER" id="PTHR10491:SF4">
    <property type="entry name" value="METHIONINE ADENOSYLTRANSFERASE 2 SUBUNIT BETA"/>
    <property type="match status" value="1"/>
</dbReference>
<accession>A0A6M0CLU3</accession>
<dbReference type="Gene3D" id="3.40.50.720">
    <property type="entry name" value="NAD(P)-binding Rossmann-like Domain"/>
    <property type="match status" value="1"/>
</dbReference>
<evidence type="ECO:0000313" key="8">
    <source>
        <dbReference type="EMBL" id="NER18905.1"/>
    </source>
</evidence>
<evidence type="ECO:0000256" key="3">
    <source>
        <dbReference type="ARBA" id="ARBA00012929"/>
    </source>
</evidence>